<dbReference type="Proteomes" id="UP000274429">
    <property type="component" value="Unassembled WGS sequence"/>
</dbReference>
<organism evidence="4">
    <name type="scientific">Hydatigena taeniaeformis</name>
    <name type="common">Feline tapeworm</name>
    <name type="synonym">Taenia taeniaeformis</name>
    <dbReference type="NCBI Taxonomy" id="6205"/>
    <lineage>
        <taxon>Eukaryota</taxon>
        <taxon>Metazoa</taxon>
        <taxon>Spiralia</taxon>
        <taxon>Lophotrochozoa</taxon>
        <taxon>Platyhelminthes</taxon>
        <taxon>Cestoda</taxon>
        <taxon>Eucestoda</taxon>
        <taxon>Cyclophyllidea</taxon>
        <taxon>Taeniidae</taxon>
        <taxon>Hydatigera</taxon>
    </lineage>
</organism>
<dbReference type="AlphaFoldDB" id="A0A0R3WRQ0"/>
<dbReference type="GO" id="GO:0008289">
    <property type="term" value="F:lipid binding"/>
    <property type="evidence" value="ECO:0007669"/>
    <property type="project" value="TreeGrafter"/>
</dbReference>
<dbReference type="STRING" id="6205.A0A0R3WRQ0"/>
<comment type="subcellular location">
    <subcellularLocation>
        <location evidence="1">Endoplasmic reticulum membrane</location>
    </subcellularLocation>
</comment>
<dbReference type="WBParaSite" id="TTAC_0000344001-mRNA-1">
    <property type="protein sequence ID" value="TTAC_0000344001-mRNA-1"/>
    <property type="gene ID" value="TTAC_0000344001"/>
</dbReference>
<dbReference type="GO" id="GO:0005789">
    <property type="term" value="C:endoplasmic reticulum membrane"/>
    <property type="evidence" value="ECO:0007669"/>
    <property type="project" value="UniProtKB-SubCell"/>
</dbReference>
<evidence type="ECO:0000256" key="1">
    <source>
        <dbReference type="ARBA" id="ARBA00004586"/>
    </source>
</evidence>
<keyword evidence="3" id="KW-1185">Reference proteome</keyword>
<reference evidence="4" key="1">
    <citation type="submission" date="2017-02" db="UniProtKB">
        <authorList>
            <consortium name="WormBaseParasite"/>
        </authorList>
    </citation>
    <scope>IDENTIFICATION</scope>
</reference>
<name>A0A0R3WRQ0_HYDTA</name>
<evidence type="ECO:0000313" key="4">
    <source>
        <dbReference type="WBParaSite" id="TTAC_0000344001-mRNA-1"/>
    </source>
</evidence>
<proteinExistence type="predicted"/>
<dbReference type="PANTHER" id="PTHR13466">
    <property type="entry name" value="TEX2 PROTEIN-RELATED"/>
    <property type="match status" value="1"/>
</dbReference>
<dbReference type="OrthoDB" id="26740at2759"/>
<protein>
    <submittedName>
        <fullName evidence="2 4">Uncharacterized protein</fullName>
    </submittedName>
</protein>
<dbReference type="EMBL" id="UYWX01002420">
    <property type="protein sequence ID" value="VDM22603.1"/>
    <property type="molecule type" value="Genomic_DNA"/>
</dbReference>
<accession>A0A0R3WRQ0</accession>
<sequence>MKASASSPSMGTSSSSTDFTTVADSSTVAEEGVVTTSVCPRHSPSNSSDYDSDAELQMVYLRHMAKFMPASWLLRASQALQLNLNYVSCDSQVPWLNALIGRLFWDFLRHEIWHKRVQEKIQGKLKKLHVSSFSVCQRFASFIKNSFSTLGEG</sequence>
<reference evidence="2 3" key="2">
    <citation type="submission" date="2018-11" db="EMBL/GenBank/DDBJ databases">
        <authorList>
            <consortium name="Pathogen Informatics"/>
        </authorList>
    </citation>
    <scope>NUCLEOTIDE SEQUENCE [LARGE SCALE GENOMIC DNA]</scope>
</reference>
<evidence type="ECO:0000313" key="2">
    <source>
        <dbReference type="EMBL" id="VDM22603.1"/>
    </source>
</evidence>
<evidence type="ECO:0000313" key="3">
    <source>
        <dbReference type="Proteomes" id="UP000274429"/>
    </source>
</evidence>
<gene>
    <name evidence="2" type="ORF">TTAC_LOCUS3425</name>
</gene>
<dbReference type="PANTHER" id="PTHR13466:SF0">
    <property type="entry name" value="SMP-LTD DOMAIN-CONTAINING PROTEIN"/>
    <property type="match status" value="1"/>
</dbReference>